<dbReference type="AlphaFoldDB" id="A0A840WQB1"/>
<dbReference type="InterPro" id="IPR016162">
    <property type="entry name" value="Ald_DH_N"/>
</dbReference>
<dbReference type="InterPro" id="IPR016160">
    <property type="entry name" value="Ald_DH_CS_CYS"/>
</dbReference>
<dbReference type="RefSeq" id="WP_221318919.1">
    <property type="nucleotide sequence ID" value="NZ_BAAAKM010000108.1"/>
</dbReference>
<feature type="domain" description="Aldehyde dehydrogenase" evidence="5">
    <location>
        <begin position="19"/>
        <end position="480"/>
    </location>
</feature>
<dbReference type="GO" id="GO:0008802">
    <property type="term" value="F:betaine-aldehyde dehydrogenase (NAD+) activity"/>
    <property type="evidence" value="ECO:0007669"/>
    <property type="project" value="UniProtKB-EC"/>
</dbReference>
<accession>A0A840WQB1</accession>
<evidence type="ECO:0000256" key="2">
    <source>
        <dbReference type="ARBA" id="ARBA00023002"/>
    </source>
</evidence>
<dbReference type="EC" id="1.2.1.8" evidence="6"/>
<dbReference type="InterPro" id="IPR015590">
    <property type="entry name" value="Aldehyde_DH_dom"/>
</dbReference>
<name>A0A840WQB1_9ACTN</name>
<dbReference type="Gene3D" id="3.40.309.10">
    <property type="entry name" value="Aldehyde Dehydrogenase, Chain A, domain 2"/>
    <property type="match status" value="1"/>
</dbReference>
<evidence type="ECO:0000313" key="7">
    <source>
        <dbReference type="Proteomes" id="UP000579647"/>
    </source>
</evidence>
<dbReference type="InterPro" id="IPR016161">
    <property type="entry name" value="Ald_DH/histidinol_DH"/>
</dbReference>
<proteinExistence type="inferred from homology"/>
<sequence length="485" mass="51454">MADHVHKDLRTDMFIDGEWTTGTGTGTIPTYDPGTGAVITEVPEATTADVNTAVEAAERAFESAEWAGMLPAARAKLLLDLADLLEAEADSFARLESTDQGQPLGISSGISVPNAVEHLRYYAGWATKITGVTAPLSVPDVDYRTRREPLGVCALITPWNFPLMILVWKLAPALATGNTVVVKPAEQTPLTTLRLTELVRRAGIPDGVVNVVTGGPGVGKALVAHPKVAKVSFTGSTEVGREIAARAGHDLKHVSLELGGKAPSIITADADIDAAVRGNLMGGLLNSGQVCAAYTRFFVDAARHDEFADKLAAGAASMRLGHGLSENTDLGPVVSAEQRDQAEEYVRIGRDVDGAHLHDRAPAEGEGYFVRPAVFSGVTDDMRIAREEIFGPVLSVLPYDNPDELVARANDTDYGLAAVVWSRDIGVANRLAARVRAGTVWINMPPFLDAAASWGGMKASGLGREMGWSAIEAFTQVKSVWTNLA</sequence>
<dbReference type="Pfam" id="PF00171">
    <property type="entry name" value="Aldedh"/>
    <property type="match status" value="1"/>
</dbReference>
<organism evidence="6 7">
    <name type="scientific">Nocardiopsis metallicus</name>
    <dbReference type="NCBI Taxonomy" id="179819"/>
    <lineage>
        <taxon>Bacteria</taxon>
        <taxon>Bacillati</taxon>
        <taxon>Actinomycetota</taxon>
        <taxon>Actinomycetes</taxon>
        <taxon>Streptosporangiales</taxon>
        <taxon>Nocardiopsidaceae</taxon>
        <taxon>Nocardiopsis</taxon>
    </lineage>
</organism>
<dbReference type="InterPro" id="IPR029510">
    <property type="entry name" value="Ald_DH_CS_GLU"/>
</dbReference>
<reference evidence="6 7" key="1">
    <citation type="submission" date="2020-08" db="EMBL/GenBank/DDBJ databases">
        <title>Sequencing the genomes of 1000 actinobacteria strains.</title>
        <authorList>
            <person name="Klenk H.-P."/>
        </authorList>
    </citation>
    <scope>NUCLEOTIDE SEQUENCE [LARGE SCALE GENOMIC DNA]</scope>
    <source>
        <strain evidence="6 7">DSM 44598</strain>
    </source>
</reference>
<evidence type="ECO:0000256" key="1">
    <source>
        <dbReference type="ARBA" id="ARBA00009986"/>
    </source>
</evidence>
<evidence type="ECO:0000313" key="6">
    <source>
        <dbReference type="EMBL" id="MBB5493896.1"/>
    </source>
</evidence>
<comment type="similarity">
    <text evidence="1 4">Belongs to the aldehyde dehydrogenase family.</text>
</comment>
<dbReference type="Gene3D" id="3.40.605.10">
    <property type="entry name" value="Aldehyde Dehydrogenase, Chain A, domain 1"/>
    <property type="match status" value="1"/>
</dbReference>
<keyword evidence="7" id="KW-1185">Reference proteome</keyword>
<keyword evidence="2 4" id="KW-0560">Oxidoreductase</keyword>
<gene>
    <name evidence="6" type="ORF">HNR07_005033</name>
</gene>
<dbReference type="InterPro" id="IPR016163">
    <property type="entry name" value="Ald_DH_C"/>
</dbReference>
<dbReference type="EMBL" id="JACHDO010000001">
    <property type="protein sequence ID" value="MBB5493896.1"/>
    <property type="molecule type" value="Genomic_DNA"/>
</dbReference>
<dbReference type="FunFam" id="3.40.309.10:FF:000001">
    <property type="entry name" value="Mitochondrial aldehyde dehydrogenase 2"/>
    <property type="match status" value="1"/>
</dbReference>
<feature type="active site" evidence="3">
    <location>
        <position position="257"/>
    </location>
</feature>
<dbReference type="PANTHER" id="PTHR11699">
    <property type="entry name" value="ALDEHYDE DEHYDROGENASE-RELATED"/>
    <property type="match status" value="1"/>
</dbReference>
<dbReference type="SUPFAM" id="SSF53720">
    <property type="entry name" value="ALDH-like"/>
    <property type="match status" value="1"/>
</dbReference>
<evidence type="ECO:0000256" key="3">
    <source>
        <dbReference type="PROSITE-ProRule" id="PRU10007"/>
    </source>
</evidence>
<dbReference type="PROSITE" id="PS00070">
    <property type="entry name" value="ALDEHYDE_DEHYDR_CYS"/>
    <property type="match status" value="1"/>
</dbReference>
<evidence type="ECO:0000259" key="5">
    <source>
        <dbReference type="Pfam" id="PF00171"/>
    </source>
</evidence>
<dbReference type="FunFam" id="3.40.605.10:FF:000007">
    <property type="entry name" value="NAD/NADP-dependent betaine aldehyde dehydrogenase"/>
    <property type="match status" value="1"/>
</dbReference>
<comment type="caution">
    <text evidence="6">The sequence shown here is derived from an EMBL/GenBank/DDBJ whole genome shotgun (WGS) entry which is preliminary data.</text>
</comment>
<evidence type="ECO:0000256" key="4">
    <source>
        <dbReference type="RuleBase" id="RU003345"/>
    </source>
</evidence>
<dbReference type="EC" id="1.2.1.3" evidence="6"/>
<dbReference type="PROSITE" id="PS00687">
    <property type="entry name" value="ALDEHYDE_DEHYDR_GLU"/>
    <property type="match status" value="1"/>
</dbReference>
<dbReference type="Proteomes" id="UP000579647">
    <property type="component" value="Unassembled WGS sequence"/>
</dbReference>
<protein>
    <submittedName>
        <fullName evidence="6">Aldehyde dehydrogenase (NAD+)/betaine-aldehyde dehydrogenase</fullName>
        <ecNumber evidence="6">1.2.1.3</ecNumber>
        <ecNumber evidence="6">1.2.1.8</ecNumber>
    </submittedName>
</protein>